<comment type="similarity">
    <text evidence="8">Belongs to the DNA photolyase family.</text>
</comment>
<feature type="site" description="Electron transfer via tryptophanyl radical" evidence="7">
    <location>
        <position position="306"/>
    </location>
</feature>
<dbReference type="Proteomes" id="UP000521199">
    <property type="component" value="Unassembled WGS sequence"/>
</dbReference>
<feature type="binding site" evidence="6">
    <location>
        <begin position="235"/>
        <end position="239"/>
    </location>
    <ligand>
        <name>FAD</name>
        <dbReference type="ChEBI" id="CHEBI:57692"/>
    </ligand>
</feature>
<comment type="caution">
    <text evidence="10">The sequence shown here is derived from an EMBL/GenBank/DDBJ whole genome shotgun (WGS) entry which is preliminary data.</text>
</comment>
<evidence type="ECO:0000256" key="6">
    <source>
        <dbReference type="PIRSR" id="PIRSR602081-1"/>
    </source>
</evidence>
<organism evidence="10 11">
    <name type="scientific">Chiayiivirga flava</name>
    <dbReference type="NCBI Taxonomy" id="659595"/>
    <lineage>
        <taxon>Bacteria</taxon>
        <taxon>Pseudomonadati</taxon>
        <taxon>Pseudomonadota</taxon>
        <taxon>Gammaproteobacteria</taxon>
        <taxon>Lysobacterales</taxon>
        <taxon>Lysobacteraceae</taxon>
        <taxon>Chiayiivirga</taxon>
    </lineage>
</organism>
<name>A0A7W8FY43_9GAMM</name>
<evidence type="ECO:0000256" key="2">
    <source>
        <dbReference type="ARBA" id="ARBA00005862"/>
    </source>
</evidence>
<evidence type="ECO:0000256" key="5">
    <source>
        <dbReference type="ARBA" id="ARBA00022991"/>
    </source>
</evidence>
<keyword evidence="5 8" id="KW-0157">Chromophore</keyword>
<dbReference type="PROSITE" id="PS00394">
    <property type="entry name" value="DNA_PHOTOLYASES_1_1"/>
    <property type="match status" value="1"/>
</dbReference>
<dbReference type="PANTHER" id="PTHR11455:SF9">
    <property type="entry name" value="CRYPTOCHROME CIRCADIAN CLOCK 5 ISOFORM X1"/>
    <property type="match status" value="1"/>
</dbReference>
<evidence type="ECO:0000256" key="4">
    <source>
        <dbReference type="ARBA" id="ARBA00022827"/>
    </source>
</evidence>
<dbReference type="EC" id="4.1.99.3" evidence="10"/>
<dbReference type="SUPFAM" id="SSF52425">
    <property type="entry name" value="Cryptochrome/photolyase, N-terminal domain"/>
    <property type="match status" value="1"/>
</dbReference>
<dbReference type="InterPro" id="IPR036155">
    <property type="entry name" value="Crypto/Photolyase_N_sf"/>
</dbReference>
<evidence type="ECO:0000256" key="3">
    <source>
        <dbReference type="ARBA" id="ARBA00022630"/>
    </source>
</evidence>
<comment type="cofactor">
    <cofactor evidence="6">
        <name>FAD</name>
        <dbReference type="ChEBI" id="CHEBI:57692"/>
    </cofactor>
    <text evidence="6">Binds 1 FAD per subunit.</text>
</comment>
<dbReference type="Gene3D" id="1.10.579.10">
    <property type="entry name" value="DNA Cyclobutane Dipyrimidine Photolyase, subunit A, domain 3"/>
    <property type="match status" value="1"/>
</dbReference>
<feature type="site" description="Electron transfer via tryptophanyl radical" evidence="7">
    <location>
        <position position="383"/>
    </location>
</feature>
<evidence type="ECO:0000313" key="11">
    <source>
        <dbReference type="Proteomes" id="UP000521199"/>
    </source>
</evidence>
<evidence type="ECO:0000256" key="1">
    <source>
        <dbReference type="ARBA" id="ARBA00001932"/>
    </source>
</evidence>
<feature type="binding site" evidence="6">
    <location>
        <position position="272"/>
    </location>
    <ligand>
        <name>FAD</name>
        <dbReference type="ChEBI" id="CHEBI:57692"/>
    </ligand>
</feature>
<dbReference type="GO" id="GO:0006139">
    <property type="term" value="P:nucleobase-containing compound metabolic process"/>
    <property type="evidence" value="ECO:0007669"/>
    <property type="project" value="UniProtKB-ARBA"/>
</dbReference>
<evidence type="ECO:0000313" key="10">
    <source>
        <dbReference type="EMBL" id="MBB5206706.1"/>
    </source>
</evidence>
<dbReference type="InterPro" id="IPR036134">
    <property type="entry name" value="Crypto/Photolyase_FAD-like_sf"/>
</dbReference>
<dbReference type="AlphaFoldDB" id="A0A7W8FY43"/>
<dbReference type="PRINTS" id="PR00147">
    <property type="entry name" value="DNAPHOTLYASE"/>
</dbReference>
<dbReference type="Gene3D" id="3.40.50.620">
    <property type="entry name" value="HUPs"/>
    <property type="match status" value="1"/>
</dbReference>
<evidence type="ECO:0000256" key="7">
    <source>
        <dbReference type="PIRSR" id="PIRSR602081-2"/>
    </source>
</evidence>
<comment type="similarity">
    <text evidence="2">Belongs to the DNA photolyase class-1 family.</text>
</comment>
<feature type="binding site" evidence="6">
    <location>
        <position position="223"/>
    </location>
    <ligand>
        <name>FAD</name>
        <dbReference type="ChEBI" id="CHEBI:57692"/>
    </ligand>
</feature>
<gene>
    <name evidence="10" type="ORF">HNQ52_000222</name>
</gene>
<keyword evidence="3 6" id="KW-0285">Flavoprotein</keyword>
<dbReference type="InterPro" id="IPR018394">
    <property type="entry name" value="DNA_photolyase_1_CS_C"/>
</dbReference>
<dbReference type="Pfam" id="PF00875">
    <property type="entry name" value="DNA_photolyase"/>
    <property type="match status" value="1"/>
</dbReference>
<protein>
    <submittedName>
        <fullName evidence="10">Deoxyribodipyrimidine photo-lyase</fullName>
        <ecNumber evidence="10">4.1.99.3</ecNumber>
    </submittedName>
</protein>
<evidence type="ECO:0000256" key="8">
    <source>
        <dbReference type="RuleBase" id="RU004182"/>
    </source>
</evidence>
<accession>A0A7W8FY43</accession>
<dbReference type="PANTHER" id="PTHR11455">
    <property type="entry name" value="CRYPTOCHROME"/>
    <property type="match status" value="1"/>
</dbReference>
<dbReference type="GO" id="GO:0003677">
    <property type="term" value="F:DNA binding"/>
    <property type="evidence" value="ECO:0007669"/>
    <property type="project" value="TreeGrafter"/>
</dbReference>
<dbReference type="InterPro" id="IPR005101">
    <property type="entry name" value="Cryptochr/Photolyase_FAD-bd"/>
</dbReference>
<dbReference type="Gene3D" id="1.25.40.80">
    <property type="match status" value="1"/>
</dbReference>
<sequence length="473" mass="53396">MTTALLWFRRDLRLDDNPALQAALDAGHRIVPVYVHAPDEEAPWMPGAASRAWLAASLRALSAALRERGSMLVLRRGPTERALETLIEETGASAVYWNRLYEPAVIARDAALKTHFKQRGIDAHSHNAALLFEPWEIETGQGTPYRVFTPFWRNARARLRDGAPPAAPARLPAVPHLASETVDALLPAPRPRWDRPMLADWRPGAAGAAEMLEVFLDDAVAHYKTQRDLPDRVGTSRLSPHLHFGEISPRRLVAAIQGRTWPAAVEPHVETWLKELGWREFSHHLLYHFPASTDANLNPRFDDFPWAPRDNDALEAWCRGRTGVPIVDAGMRELWATGFMHNRVRMLTASFLTKNLRQHWIHGARWFWDTLVDADLANNTQGWQWTAGTGADAAPYFRIFNPVTQARRFDPDVRYVRRWLPELDALPDAAVFAPWEHADAARLAPDYPAQPIVDLAQSRDAALAAHDRIKTAR</sequence>
<dbReference type="GO" id="GO:0009416">
    <property type="term" value="P:response to light stimulus"/>
    <property type="evidence" value="ECO:0007669"/>
    <property type="project" value="TreeGrafter"/>
</dbReference>
<dbReference type="RefSeq" id="WP_183958944.1">
    <property type="nucleotide sequence ID" value="NZ_JACHHP010000001.1"/>
</dbReference>
<feature type="binding site" evidence="6">
    <location>
        <begin position="373"/>
        <end position="375"/>
    </location>
    <ligand>
        <name>FAD</name>
        <dbReference type="ChEBI" id="CHEBI:57692"/>
    </ligand>
</feature>
<comment type="cofactor">
    <cofactor evidence="1">
        <name>(6R)-5,10-methylene-5,6,7,8-tetrahydrofolate</name>
        <dbReference type="ChEBI" id="CHEBI:15636"/>
    </cofactor>
</comment>
<dbReference type="GO" id="GO:0006950">
    <property type="term" value="P:response to stress"/>
    <property type="evidence" value="ECO:0007669"/>
    <property type="project" value="UniProtKB-ARBA"/>
</dbReference>
<dbReference type="Pfam" id="PF03441">
    <property type="entry name" value="FAD_binding_7"/>
    <property type="match status" value="1"/>
</dbReference>
<dbReference type="EMBL" id="JACHHP010000001">
    <property type="protein sequence ID" value="MBB5206706.1"/>
    <property type="molecule type" value="Genomic_DNA"/>
</dbReference>
<dbReference type="GO" id="GO:0071949">
    <property type="term" value="F:FAD binding"/>
    <property type="evidence" value="ECO:0007669"/>
    <property type="project" value="TreeGrafter"/>
</dbReference>
<dbReference type="GO" id="GO:0003904">
    <property type="term" value="F:deoxyribodipyrimidine photo-lyase activity"/>
    <property type="evidence" value="ECO:0007669"/>
    <property type="project" value="UniProtKB-EC"/>
</dbReference>
<dbReference type="PROSITE" id="PS51645">
    <property type="entry name" value="PHR_CRY_ALPHA_BETA"/>
    <property type="match status" value="1"/>
</dbReference>
<keyword evidence="4 6" id="KW-0274">FAD</keyword>
<keyword evidence="11" id="KW-1185">Reference proteome</keyword>
<reference evidence="10 11" key="1">
    <citation type="submission" date="2020-08" db="EMBL/GenBank/DDBJ databases">
        <title>Genomic Encyclopedia of Type Strains, Phase IV (KMG-IV): sequencing the most valuable type-strain genomes for metagenomic binning, comparative biology and taxonomic classification.</title>
        <authorList>
            <person name="Goeker M."/>
        </authorList>
    </citation>
    <scope>NUCLEOTIDE SEQUENCE [LARGE SCALE GENOMIC DNA]</scope>
    <source>
        <strain evidence="10 11">DSM 24163</strain>
    </source>
</reference>
<proteinExistence type="inferred from homology"/>
<keyword evidence="10" id="KW-0456">Lyase</keyword>
<feature type="domain" description="Photolyase/cryptochrome alpha/beta" evidence="9">
    <location>
        <begin position="2"/>
        <end position="131"/>
    </location>
</feature>
<dbReference type="InterPro" id="IPR014729">
    <property type="entry name" value="Rossmann-like_a/b/a_fold"/>
</dbReference>
<evidence type="ECO:0000259" key="9">
    <source>
        <dbReference type="PROSITE" id="PS51645"/>
    </source>
</evidence>
<dbReference type="SUPFAM" id="SSF48173">
    <property type="entry name" value="Cryptochrome/photolyase FAD-binding domain"/>
    <property type="match status" value="1"/>
</dbReference>
<feature type="site" description="Electron transfer via tryptophanyl radical" evidence="7">
    <location>
        <position position="360"/>
    </location>
</feature>
<dbReference type="InterPro" id="IPR006050">
    <property type="entry name" value="DNA_photolyase_N"/>
</dbReference>
<dbReference type="InterPro" id="IPR002081">
    <property type="entry name" value="Cryptochrome/DNA_photolyase_1"/>
</dbReference>